<keyword evidence="3 6" id="KW-0690">Ribosome biogenesis</keyword>
<feature type="region of interest" description="Disordered" evidence="7">
    <location>
        <begin position="49"/>
        <end position="120"/>
    </location>
</feature>
<keyword evidence="5 6" id="KW-0539">Nucleus</keyword>
<dbReference type="InterPro" id="IPR009292">
    <property type="entry name" value="RRP36"/>
</dbReference>
<dbReference type="EMBL" id="CH902617">
    <property type="protein sequence ID" value="EDV41497.1"/>
    <property type="molecule type" value="Genomic_DNA"/>
</dbReference>
<reference evidence="8 9" key="1">
    <citation type="journal article" date="2007" name="Nature">
        <title>Evolution of genes and genomes on the Drosophila phylogeny.</title>
        <authorList>
            <consortium name="Drosophila 12 Genomes Consortium"/>
            <person name="Clark A.G."/>
            <person name="Eisen M.B."/>
            <person name="Smith D.R."/>
            <person name="Bergman C.M."/>
            <person name="Oliver B."/>
            <person name="Markow T.A."/>
            <person name="Kaufman T.C."/>
            <person name="Kellis M."/>
            <person name="Gelbart W."/>
            <person name="Iyer V.N."/>
            <person name="Pollard D.A."/>
            <person name="Sackton T.B."/>
            <person name="Larracuente A.M."/>
            <person name="Singh N.D."/>
            <person name="Abad J.P."/>
            <person name="Abt D.N."/>
            <person name="Adryan B."/>
            <person name="Aguade M."/>
            <person name="Akashi H."/>
            <person name="Anderson W.W."/>
            <person name="Aquadro C.F."/>
            <person name="Ardell D.H."/>
            <person name="Arguello R."/>
            <person name="Artieri C.G."/>
            <person name="Barbash D.A."/>
            <person name="Barker D."/>
            <person name="Barsanti P."/>
            <person name="Batterham P."/>
            <person name="Batzoglou S."/>
            <person name="Begun D."/>
            <person name="Bhutkar A."/>
            <person name="Blanco E."/>
            <person name="Bosak S.A."/>
            <person name="Bradley R.K."/>
            <person name="Brand A.D."/>
            <person name="Brent M.R."/>
            <person name="Brooks A.N."/>
            <person name="Brown R.H."/>
            <person name="Butlin R.K."/>
            <person name="Caggese C."/>
            <person name="Calvi B.R."/>
            <person name="Bernardo de Carvalho A."/>
            <person name="Caspi A."/>
            <person name="Castrezana S."/>
            <person name="Celniker S.E."/>
            <person name="Chang J.L."/>
            <person name="Chapple C."/>
            <person name="Chatterji S."/>
            <person name="Chinwalla A."/>
            <person name="Civetta A."/>
            <person name="Clifton S.W."/>
            <person name="Comeron J.M."/>
            <person name="Costello J.C."/>
            <person name="Coyne J.A."/>
            <person name="Daub J."/>
            <person name="David R.G."/>
            <person name="Delcher A.L."/>
            <person name="Delehaunty K."/>
            <person name="Do C.B."/>
            <person name="Ebling H."/>
            <person name="Edwards K."/>
            <person name="Eickbush T."/>
            <person name="Evans J.D."/>
            <person name="Filipski A."/>
            <person name="Findeiss S."/>
            <person name="Freyhult E."/>
            <person name="Fulton L."/>
            <person name="Fulton R."/>
            <person name="Garcia A.C."/>
            <person name="Gardiner A."/>
            <person name="Garfield D.A."/>
            <person name="Garvin B.E."/>
            <person name="Gibson G."/>
            <person name="Gilbert D."/>
            <person name="Gnerre S."/>
            <person name="Godfrey J."/>
            <person name="Good R."/>
            <person name="Gotea V."/>
            <person name="Gravely B."/>
            <person name="Greenberg A.J."/>
            <person name="Griffiths-Jones S."/>
            <person name="Gross S."/>
            <person name="Guigo R."/>
            <person name="Gustafson E.A."/>
            <person name="Haerty W."/>
            <person name="Hahn M.W."/>
            <person name="Halligan D.L."/>
            <person name="Halpern A.L."/>
            <person name="Halter G.M."/>
            <person name="Han M.V."/>
            <person name="Heger A."/>
            <person name="Hillier L."/>
            <person name="Hinrichs A.S."/>
            <person name="Holmes I."/>
            <person name="Hoskins R.A."/>
            <person name="Hubisz M.J."/>
            <person name="Hultmark D."/>
            <person name="Huntley M.A."/>
            <person name="Jaffe D.B."/>
            <person name="Jagadeeshan S."/>
            <person name="Jeck W.R."/>
            <person name="Johnson J."/>
            <person name="Jones C.D."/>
            <person name="Jordan W.C."/>
            <person name="Karpen G.H."/>
            <person name="Kataoka E."/>
            <person name="Keightley P.D."/>
            <person name="Kheradpour P."/>
            <person name="Kirkness E.F."/>
            <person name="Koerich L.B."/>
            <person name="Kristiansen K."/>
            <person name="Kudrna D."/>
            <person name="Kulathinal R.J."/>
            <person name="Kumar S."/>
            <person name="Kwok R."/>
            <person name="Lander E."/>
            <person name="Langley C.H."/>
            <person name="Lapoint R."/>
            <person name="Lazzaro B.P."/>
            <person name="Lee S.J."/>
            <person name="Levesque L."/>
            <person name="Li R."/>
            <person name="Lin C.F."/>
            <person name="Lin M.F."/>
            <person name="Lindblad-Toh K."/>
            <person name="Llopart A."/>
            <person name="Long M."/>
            <person name="Low L."/>
            <person name="Lozovsky E."/>
            <person name="Lu J."/>
            <person name="Luo M."/>
            <person name="Machado C.A."/>
            <person name="Makalowski W."/>
            <person name="Marzo M."/>
            <person name="Matsuda M."/>
            <person name="Matzkin L."/>
            <person name="McAllister B."/>
            <person name="McBride C.S."/>
            <person name="McKernan B."/>
            <person name="McKernan K."/>
            <person name="Mendez-Lago M."/>
            <person name="Minx P."/>
            <person name="Mollenhauer M.U."/>
            <person name="Montooth K."/>
            <person name="Mount S.M."/>
            <person name="Mu X."/>
            <person name="Myers E."/>
            <person name="Negre B."/>
            <person name="Newfeld S."/>
            <person name="Nielsen R."/>
            <person name="Noor M.A."/>
            <person name="O'Grady P."/>
            <person name="Pachter L."/>
            <person name="Papaceit M."/>
            <person name="Parisi M.J."/>
            <person name="Parisi M."/>
            <person name="Parts L."/>
            <person name="Pedersen J.S."/>
            <person name="Pesole G."/>
            <person name="Phillippy A.M."/>
            <person name="Ponting C.P."/>
            <person name="Pop M."/>
            <person name="Porcelli D."/>
            <person name="Powell J.R."/>
            <person name="Prohaska S."/>
            <person name="Pruitt K."/>
            <person name="Puig M."/>
            <person name="Quesneville H."/>
            <person name="Ram K.R."/>
            <person name="Rand D."/>
            <person name="Rasmussen M.D."/>
            <person name="Reed L.K."/>
            <person name="Reenan R."/>
            <person name="Reily A."/>
            <person name="Remington K.A."/>
            <person name="Rieger T.T."/>
            <person name="Ritchie M.G."/>
            <person name="Robin C."/>
            <person name="Rogers Y.H."/>
            <person name="Rohde C."/>
            <person name="Rozas J."/>
            <person name="Rubenfield M.J."/>
            <person name="Ruiz A."/>
            <person name="Russo S."/>
            <person name="Salzberg S.L."/>
            <person name="Sanchez-Gracia A."/>
            <person name="Saranga D.J."/>
            <person name="Sato H."/>
            <person name="Schaeffer S.W."/>
            <person name="Schatz M.C."/>
            <person name="Schlenke T."/>
            <person name="Schwartz R."/>
            <person name="Segarra C."/>
            <person name="Singh R.S."/>
            <person name="Sirot L."/>
            <person name="Sirota M."/>
            <person name="Sisneros N.B."/>
            <person name="Smith C.D."/>
            <person name="Smith T.F."/>
            <person name="Spieth J."/>
            <person name="Stage D.E."/>
            <person name="Stark A."/>
            <person name="Stephan W."/>
            <person name="Strausberg R.L."/>
            <person name="Strempel S."/>
            <person name="Sturgill D."/>
            <person name="Sutton G."/>
            <person name="Sutton G.G."/>
            <person name="Tao W."/>
            <person name="Teichmann S."/>
            <person name="Tobari Y.N."/>
            <person name="Tomimura Y."/>
            <person name="Tsolas J.M."/>
            <person name="Valente V.L."/>
            <person name="Venter E."/>
            <person name="Venter J.C."/>
            <person name="Vicario S."/>
            <person name="Vieira F.G."/>
            <person name="Vilella A.J."/>
            <person name="Villasante A."/>
            <person name="Walenz B."/>
            <person name="Wang J."/>
            <person name="Wasserman M."/>
            <person name="Watts T."/>
            <person name="Wilson D."/>
            <person name="Wilson R.K."/>
            <person name="Wing R.A."/>
            <person name="Wolfner M.F."/>
            <person name="Wong A."/>
            <person name="Wong G.K."/>
            <person name="Wu C.I."/>
            <person name="Wu G."/>
            <person name="Yamamoto D."/>
            <person name="Yang H.P."/>
            <person name="Yang S.P."/>
            <person name="Yorke J.A."/>
            <person name="Yoshida K."/>
            <person name="Zdobnov E."/>
            <person name="Zhang P."/>
            <person name="Zhang Y."/>
            <person name="Zimin A.V."/>
            <person name="Baldwin J."/>
            <person name="Abdouelleil A."/>
            <person name="Abdulkadir J."/>
            <person name="Abebe A."/>
            <person name="Abera B."/>
            <person name="Abreu J."/>
            <person name="Acer S.C."/>
            <person name="Aftuck L."/>
            <person name="Alexander A."/>
            <person name="An P."/>
            <person name="Anderson E."/>
            <person name="Anderson S."/>
            <person name="Arachi H."/>
            <person name="Azer M."/>
            <person name="Bachantsang P."/>
            <person name="Barry A."/>
            <person name="Bayul T."/>
            <person name="Berlin A."/>
            <person name="Bessette D."/>
            <person name="Bloom T."/>
            <person name="Blye J."/>
            <person name="Boguslavskiy L."/>
            <person name="Bonnet C."/>
            <person name="Boukhgalter B."/>
            <person name="Bourzgui I."/>
            <person name="Brown A."/>
            <person name="Cahill P."/>
            <person name="Channer S."/>
            <person name="Cheshatsang Y."/>
            <person name="Chuda L."/>
            <person name="Citroen M."/>
            <person name="Collymore A."/>
            <person name="Cooke P."/>
            <person name="Costello M."/>
            <person name="D'Aco K."/>
            <person name="Daza R."/>
            <person name="De Haan G."/>
            <person name="DeGray S."/>
            <person name="DeMaso C."/>
            <person name="Dhargay N."/>
            <person name="Dooley K."/>
            <person name="Dooley E."/>
            <person name="Doricent M."/>
            <person name="Dorje P."/>
            <person name="Dorjee K."/>
            <person name="Dupes A."/>
            <person name="Elong R."/>
            <person name="Falk J."/>
            <person name="Farina A."/>
            <person name="Faro S."/>
            <person name="Ferguson D."/>
            <person name="Fisher S."/>
            <person name="Foley C.D."/>
            <person name="Franke A."/>
            <person name="Friedrich D."/>
            <person name="Gadbois L."/>
            <person name="Gearin G."/>
            <person name="Gearin C.R."/>
            <person name="Giannoukos G."/>
            <person name="Goode T."/>
            <person name="Graham J."/>
            <person name="Grandbois E."/>
            <person name="Grewal S."/>
            <person name="Gyaltsen K."/>
            <person name="Hafez N."/>
            <person name="Hagos B."/>
            <person name="Hall J."/>
            <person name="Henson C."/>
            <person name="Hollinger A."/>
            <person name="Honan T."/>
            <person name="Huard M.D."/>
            <person name="Hughes L."/>
            <person name="Hurhula B."/>
            <person name="Husby M.E."/>
            <person name="Kamat A."/>
            <person name="Kanga B."/>
            <person name="Kashin S."/>
            <person name="Khazanovich D."/>
            <person name="Kisner P."/>
            <person name="Lance K."/>
            <person name="Lara M."/>
            <person name="Lee W."/>
            <person name="Lennon N."/>
            <person name="Letendre F."/>
            <person name="LeVine R."/>
            <person name="Lipovsky A."/>
            <person name="Liu X."/>
            <person name="Liu J."/>
            <person name="Liu S."/>
            <person name="Lokyitsang T."/>
            <person name="Lokyitsang Y."/>
            <person name="Lubonja R."/>
            <person name="Lui A."/>
            <person name="MacDonald P."/>
            <person name="Magnisalis V."/>
            <person name="Maru K."/>
            <person name="Matthews C."/>
            <person name="McCusker W."/>
            <person name="McDonough S."/>
            <person name="Mehta T."/>
            <person name="Meldrim J."/>
            <person name="Meneus L."/>
            <person name="Mihai O."/>
            <person name="Mihalev A."/>
            <person name="Mihova T."/>
            <person name="Mittelman R."/>
            <person name="Mlenga V."/>
            <person name="Montmayeur A."/>
            <person name="Mulrain L."/>
            <person name="Navidi A."/>
            <person name="Naylor J."/>
            <person name="Negash T."/>
            <person name="Nguyen T."/>
            <person name="Nguyen N."/>
            <person name="Nicol R."/>
            <person name="Norbu C."/>
            <person name="Norbu N."/>
            <person name="Novod N."/>
            <person name="O'Neill B."/>
            <person name="Osman S."/>
            <person name="Markiewicz E."/>
            <person name="Oyono O.L."/>
            <person name="Patti C."/>
            <person name="Phunkhang P."/>
            <person name="Pierre F."/>
            <person name="Priest M."/>
            <person name="Raghuraman S."/>
            <person name="Rege F."/>
            <person name="Reyes R."/>
            <person name="Rise C."/>
            <person name="Rogov P."/>
            <person name="Ross K."/>
            <person name="Ryan E."/>
            <person name="Settipalli S."/>
            <person name="Shea T."/>
            <person name="Sherpa N."/>
            <person name="Shi L."/>
            <person name="Shih D."/>
            <person name="Sparrow T."/>
            <person name="Spaulding J."/>
            <person name="Stalker J."/>
            <person name="Stange-Thomann N."/>
            <person name="Stavropoulos S."/>
            <person name="Stone C."/>
            <person name="Strader C."/>
            <person name="Tesfaye S."/>
            <person name="Thomson T."/>
            <person name="Thoulutsang Y."/>
            <person name="Thoulutsang D."/>
            <person name="Topham K."/>
            <person name="Topping I."/>
            <person name="Tsamla T."/>
            <person name="Vassiliev H."/>
            <person name="Vo A."/>
            <person name="Wangchuk T."/>
            <person name="Wangdi T."/>
            <person name="Weiand M."/>
            <person name="Wilkinson J."/>
            <person name="Wilson A."/>
            <person name="Yadav S."/>
            <person name="Young G."/>
            <person name="Yu Q."/>
            <person name="Zembek L."/>
            <person name="Zhong D."/>
            <person name="Zimmer A."/>
            <person name="Zwirko Z."/>
            <person name="Jaffe D.B."/>
            <person name="Alvarez P."/>
            <person name="Brockman W."/>
            <person name="Butler J."/>
            <person name="Chin C."/>
            <person name="Gnerre S."/>
            <person name="Grabherr M."/>
            <person name="Kleber M."/>
            <person name="Mauceli E."/>
            <person name="MacCallum I."/>
        </authorList>
    </citation>
    <scope>NUCLEOTIDE SEQUENCE [LARGE SCALE GENOMIC DNA]</scope>
    <source>
        <strain evidence="9">Tucson 14024-0371.13</strain>
    </source>
</reference>
<accession>B3LVW4</accession>
<evidence type="ECO:0000256" key="7">
    <source>
        <dbReference type="SAM" id="MobiDB-lite"/>
    </source>
</evidence>
<evidence type="ECO:0000313" key="9">
    <source>
        <dbReference type="Proteomes" id="UP000007801"/>
    </source>
</evidence>
<comment type="subcellular location">
    <subcellularLocation>
        <location evidence="1 6">Nucleus</location>
        <location evidence="1 6">Nucleolus</location>
    </subcellularLocation>
</comment>
<dbReference type="Proteomes" id="UP000007801">
    <property type="component" value="Unassembled WGS sequence"/>
</dbReference>
<evidence type="ECO:0000256" key="1">
    <source>
        <dbReference type="ARBA" id="ARBA00004604"/>
    </source>
</evidence>
<dbReference type="PhylomeDB" id="B3LVW4"/>
<dbReference type="AlphaFoldDB" id="B3LVW4"/>
<feature type="compositionally biased region" description="Basic and acidic residues" evidence="7">
    <location>
        <begin position="62"/>
        <end position="86"/>
    </location>
</feature>
<dbReference type="OrthoDB" id="448446at2759"/>
<dbReference type="InParanoid" id="B3LVW4"/>
<dbReference type="Pfam" id="PF06102">
    <property type="entry name" value="RRP36"/>
    <property type="match status" value="1"/>
</dbReference>
<evidence type="ECO:0000256" key="5">
    <source>
        <dbReference type="ARBA" id="ARBA00023242"/>
    </source>
</evidence>
<dbReference type="FunCoup" id="B3LVW4">
    <property type="interactions" value="1502"/>
</dbReference>
<dbReference type="PANTHER" id="PTHR21738">
    <property type="entry name" value="RIBOSOMAL RNA PROCESSING PROTEIN 36 HOMOLOG"/>
    <property type="match status" value="1"/>
</dbReference>
<comment type="subunit">
    <text evidence="6">Associates with 90S and pre-40S pre-ribosomal particles.</text>
</comment>
<protein>
    <recommendedName>
        <fullName evidence="6">rRNA biogenesis protein RRP36</fullName>
    </recommendedName>
</protein>
<proteinExistence type="inferred from homology"/>
<evidence type="ECO:0000256" key="3">
    <source>
        <dbReference type="ARBA" id="ARBA00022517"/>
    </source>
</evidence>
<evidence type="ECO:0000256" key="4">
    <source>
        <dbReference type="ARBA" id="ARBA00022552"/>
    </source>
</evidence>
<sequence>MSSSNKEASSATEPEDSGDDETQNAIRDDLKGMSFEEIMKLKEELGAKVYKEAVLGGQSSKETARKPKPRTELKRLNKNRPREMSSRRQVPFLGADQRAERKKGATEVRDPRFDEKSGTYNADTFKKNYQFVSQIRQKEVGKLKKQLDEVEDPQEKHQIKHTMQRLINKNVEDKRWHTKQKKLKKELAGIQKKHDQGQQPHYLTKKERRAKELVAQFEQLKSAGKLNKHLEKRRKKNAAKDRKRIGVLD</sequence>
<keyword evidence="4 6" id="KW-0698">rRNA processing</keyword>
<feature type="compositionally biased region" description="Basic and acidic residues" evidence="7">
    <location>
        <begin position="238"/>
        <end position="249"/>
    </location>
</feature>
<feature type="compositionally biased region" description="Acidic residues" evidence="7">
    <location>
        <begin position="13"/>
        <end position="22"/>
    </location>
</feature>
<evidence type="ECO:0000256" key="6">
    <source>
        <dbReference type="RuleBase" id="RU368027"/>
    </source>
</evidence>
<keyword evidence="9" id="KW-1185">Reference proteome</keyword>
<dbReference type="GO" id="GO:0030686">
    <property type="term" value="C:90S preribosome"/>
    <property type="evidence" value="ECO:0007669"/>
    <property type="project" value="TreeGrafter"/>
</dbReference>
<feature type="region of interest" description="Disordered" evidence="7">
    <location>
        <begin position="1"/>
        <end position="32"/>
    </location>
</feature>
<dbReference type="GeneID" id="6500263"/>
<feature type="compositionally biased region" description="Basic residues" evidence="7">
    <location>
        <begin position="226"/>
        <end position="237"/>
    </location>
</feature>
<keyword evidence="6" id="KW-0687">Ribonucleoprotein</keyword>
<feature type="compositionally biased region" description="Basic and acidic residues" evidence="7">
    <location>
        <begin position="97"/>
        <end position="117"/>
    </location>
</feature>
<dbReference type="SMR" id="B3LVW4"/>
<evidence type="ECO:0000256" key="2">
    <source>
        <dbReference type="ARBA" id="ARBA00009418"/>
    </source>
</evidence>
<feature type="compositionally biased region" description="Polar residues" evidence="7">
    <location>
        <begin position="1"/>
        <end position="12"/>
    </location>
</feature>
<dbReference type="HOGENOM" id="CLU_048802_4_0_1"/>
<dbReference type="GO" id="GO:0005730">
    <property type="term" value="C:nucleolus"/>
    <property type="evidence" value="ECO:0007669"/>
    <property type="project" value="UniProtKB-SubCell"/>
</dbReference>
<dbReference type="OMA" id="ERKEMPW"/>
<comment type="similarity">
    <text evidence="2 6">Belongs to the RRP36 family.</text>
</comment>
<gene>
    <name evidence="8" type="primary">Dana\GF17479</name>
    <name evidence="8" type="synonym">dana_GLEANR_18742</name>
    <name evidence="8" type="ORF">GF17479</name>
</gene>
<dbReference type="KEGG" id="dan:6500263"/>
<comment type="function">
    <text evidence="6">Component of the 90S pre-ribosome involved in the maturation of rRNAs. Required for early cleavages of the pre-RNAs in the 40S ribosomal subunit maturation pathway.</text>
</comment>
<name>B3LVW4_DROAN</name>
<organism evidence="8 9">
    <name type="scientific">Drosophila ananassae</name>
    <name type="common">Fruit fly</name>
    <dbReference type="NCBI Taxonomy" id="7217"/>
    <lineage>
        <taxon>Eukaryota</taxon>
        <taxon>Metazoa</taxon>
        <taxon>Ecdysozoa</taxon>
        <taxon>Arthropoda</taxon>
        <taxon>Hexapoda</taxon>
        <taxon>Insecta</taxon>
        <taxon>Pterygota</taxon>
        <taxon>Neoptera</taxon>
        <taxon>Endopterygota</taxon>
        <taxon>Diptera</taxon>
        <taxon>Brachycera</taxon>
        <taxon>Muscomorpha</taxon>
        <taxon>Ephydroidea</taxon>
        <taxon>Drosophilidae</taxon>
        <taxon>Drosophila</taxon>
        <taxon>Sophophora</taxon>
    </lineage>
</organism>
<evidence type="ECO:0000313" key="8">
    <source>
        <dbReference type="EMBL" id="EDV41497.1"/>
    </source>
</evidence>
<dbReference type="PANTHER" id="PTHR21738:SF0">
    <property type="entry name" value="RIBOSOMAL RNA PROCESSING PROTEIN 36 HOMOLOG"/>
    <property type="match status" value="1"/>
</dbReference>
<dbReference type="GO" id="GO:0000462">
    <property type="term" value="P:maturation of SSU-rRNA from tricistronic rRNA transcript (SSU-rRNA, 5.8S rRNA, LSU-rRNA)"/>
    <property type="evidence" value="ECO:0007669"/>
    <property type="project" value="TreeGrafter"/>
</dbReference>
<feature type="region of interest" description="Disordered" evidence="7">
    <location>
        <begin position="223"/>
        <end position="249"/>
    </location>
</feature>
<dbReference type="STRING" id="7217.B3LVW4"/>
<dbReference type="eggNOG" id="KOG3190">
    <property type="taxonomic scope" value="Eukaryota"/>
</dbReference>